<evidence type="ECO:0000259" key="1">
    <source>
        <dbReference type="Pfam" id="PF00487"/>
    </source>
</evidence>
<dbReference type="InterPro" id="IPR012171">
    <property type="entry name" value="Fatty_acid_desaturase"/>
</dbReference>
<keyword evidence="3" id="KW-1185">Reference proteome</keyword>
<dbReference type="GO" id="GO:0016491">
    <property type="term" value="F:oxidoreductase activity"/>
    <property type="evidence" value="ECO:0007669"/>
    <property type="project" value="InterPro"/>
</dbReference>
<accession>A0A1G4IMY1</accession>
<dbReference type="OrthoDB" id="1461976at2759"/>
<dbReference type="EMBL" id="LT598462">
    <property type="protein sequence ID" value="SCU78023.1"/>
    <property type="molecule type" value="Genomic_DNA"/>
</dbReference>
<proteinExistence type="predicted"/>
<feature type="domain" description="Fatty acid desaturase" evidence="1">
    <location>
        <begin position="92"/>
        <end position="366"/>
    </location>
</feature>
<organism evidence="2 3">
    <name type="scientific">Lachancea mirantina</name>
    <dbReference type="NCBI Taxonomy" id="1230905"/>
    <lineage>
        <taxon>Eukaryota</taxon>
        <taxon>Fungi</taxon>
        <taxon>Dikarya</taxon>
        <taxon>Ascomycota</taxon>
        <taxon>Saccharomycotina</taxon>
        <taxon>Saccharomycetes</taxon>
        <taxon>Saccharomycetales</taxon>
        <taxon>Saccharomycetaceae</taxon>
        <taxon>Lachancea</taxon>
    </lineage>
</organism>
<dbReference type="Pfam" id="PF00487">
    <property type="entry name" value="FA_desaturase"/>
    <property type="match status" value="1"/>
</dbReference>
<dbReference type="CDD" id="cd03507">
    <property type="entry name" value="Delta12-FADS-like"/>
    <property type="match status" value="1"/>
</dbReference>
<dbReference type="Proteomes" id="UP000191024">
    <property type="component" value="Chromosome A"/>
</dbReference>
<evidence type="ECO:0000313" key="3">
    <source>
        <dbReference type="Proteomes" id="UP000191024"/>
    </source>
</evidence>
<reference evidence="2 3" key="1">
    <citation type="submission" date="2016-03" db="EMBL/GenBank/DDBJ databases">
        <authorList>
            <person name="Devillers H."/>
        </authorList>
    </citation>
    <scope>NUCLEOTIDE SEQUENCE [LARGE SCALE GENOMIC DNA]</scope>
    <source>
        <strain evidence="2">CBS 11717</strain>
    </source>
</reference>
<protein>
    <submittedName>
        <fullName evidence="2">LAMI_0A03136g1_1</fullName>
    </submittedName>
</protein>
<dbReference type="PANTHER" id="PTHR32100">
    <property type="entry name" value="OMEGA-6 FATTY ACID DESATURASE, CHLOROPLASTIC"/>
    <property type="match status" value="1"/>
</dbReference>
<dbReference type="InterPro" id="IPR005804">
    <property type="entry name" value="FA_desaturase_dom"/>
</dbReference>
<sequence>MSGGPASSATTETTATQKVAVDARGNVFRVPDYTIKDILSAIPKDCYKRSLARSVSYVVRDVAGILVTMYVTRHWVSPALPPDWRAARFAMWAVHSYVIGLFSTGLWVLAHECGHQAFSDHGGVNDFLGWLLHSYLLVPYFSWKYSHSKHHKSTGHIGRDMVFLPPTKEEFWAQRGWRADLDEITADSPVRTLAELVFQQLGGWIAHLFTNVTGQRYEGAPRWKVNHFWPSGPLFEKRDFAYVVLSDLGVIAQCLVLRLWYRKLGGFSLAVDWFLPYLWVNHWLVFITYLQHTDHTLPHYDSSEWTFAKGAASTIDRKLWFVGPHIFHDIIETHVLHHYCSRVPFYHARRASAAIQRVMGAHYRRCDDNMWKSLWTVARGCQYVEGDDGVLMFRNVNGQGVGTGQKLA</sequence>
<dbReference type="GO" id="GO:0006629">
    <property type="term" value="P:lipid metabolic process"/>
    <property type="evidence" value="ECO:0007669"/>
    <property type="project" value="InterPro"/>
</dbReference>
<gene>
    <name evidence="2" type="ORF">LAMI_0A03136G</name>
</gene>
<evidence type="ECO:0000313" key="2">
    <source>
        <dbReference type="EMBL" id="SCU78023.1"/>
    </source>
</evidence>
<dbReference type="AlphaFoldDB" id="A0A1G4IMY1"/>
<name>A0A1G4IMY1_9SACH</name>